<comment type="caution">
    <text evidence="1">The sequence shown here is derived from an EMBL/GenBank/DDBJ whole genome shotgun (WGS) entry which is preliminary data.</text>
</comment>
<keyword evidence="2" id="KW-1185">Reference proteome</keyword>
<proteinExistence type="predicted"/>
<dbReference type="Proteomes" id="UP000179441">
    <property type="component" value="Unassembled WGS sequence"/>
</dbReference>
<protein>
    <submittedName>
        <fullName evidence="1">Uncharacterized protein</fullName>
    </submittedName>
</protein>
<dbReference type="AlphaFoldDB" id="A0A1S1LZ03"/>
<organism evidence="1 2">
    <name type="scientific">Mycobacteroides chelonae</name>
    <name type="common">Mycobacterium chelonae</name>
    <dbReference type="NCBI Taxonomy" id="1774"/>
    <lineage>
        <taxon>Bacteria</taxon>
        <taxon>Bacillati</taxon>
        <taxon>Actinomycetota</taxon>
        <taxon>Actinomycetes</taxon>
        <taxon>Mycobacteriales</taxon>
        <taxon>Mycobacteriaceae</taxon>
        <taxon>Mycobacteroides</taxon>
    </lineage>
</organism>
<sequence>MAVRIPRSNLLALVSIFLCLLVYYVTIWRPAGQPADLVDTVPTIVVSDGVADLYGASWRMREIDVPKSDQDETGRTAINGRLVAFLFEREFHDGSGGELSKKNSKCLGSVFDGRMREWSRKDLELPRSVSNWMYENDYSESCSGKNPARNYVLITAIPEGVHPEGVDVSFGESGKLKSIARFMLS</sequence>
<evidence type="ECO:0000313" key="2">
    <source>
        <dbReference type="Proteomes" id="UP000179441"/>
    </source>
</evidence>
<evidence type="ECO:0000313" key="1">
    <source>
        <dbReference type="EMBL" id="OHU75878.1"/>
    </source>
</evidence>
<dbReference type="EMBL" id="MLIS01000054">
    <property type="protein sequence ID" value="OHU75878.1"/>
    <property type="molecule type" value="Genomic_DNA"/>
</dbReference>
<reference evidence="1 2" key="1">
    <citation type="submission" date="2016-10" db="EMBL/GenBank/DDBJ databases">
        <title>Evaluation of Human, Veterinary and Environmental Mycobacterium chelonae Isolates by Core Genome Phylogenomic Analysis, Targeted Gene Comparison, and Anti-microbial Susceptibility Patterns: A Tale of Mistaken Identities.</title>
        <authorList>
            <person name="Fogelson S.B."/>
            <person name="Camus A.C."/>
            <person name="Lorenz W."/>
            <person name="Vasireddy R."/>
            <person name="Vasireddy S."/>
            <person name="Smith T."/>
            <person name="Brown-Elliott B.A."/>
            <person name="Wallace R.J.Jr."/>
            <person name="Hasan N.A."/>
            <person name="Reischl U."/>
            <person name="Sanchez S."/>
        </authorList>
    </citation>
    <scope>NUCLEOTIDE SEQUENCE [LARGE SCALE GENOMIC DNA]</scope>
    <source>
        <strain evidence="1 2">15518</strain>
    </source>
</reference>
<gene>
    <name evidence="1" type="ORF">BKG84_25985</name>
</gene>
<accession>A0A1S1LZ03</accession>
<name>A0A1S1LZ03_MYCCH</name>